<name>A0A0F9B541_9ZZZZ</name>
<gene>
    <name evidence="1" type="ORF">LCGC14_2830640</name>
</gene>
<dbReference type="EMBL" id="LAZR01053898">
    <property type="protein sequence ID" value="KKK79721.1"/>
    <property type="molecule type" value="Genomic_DNA"/>
</dbReference>
<evidence type="ECO:0008006" key="2">
    <source>
        <dbReference type="Google" id="ProtNLM"/>
    </source>
</evidence>
<sequence>MPLNNPPPRRVHIMRPQDWGAGAGTDFWAFWGDLTMADAAASDLVANGWLTTGFSFLAGTGADFISGSPTADIGTIGGLNFDTFNDSIVSPFIFGDFAHARMVQAITGALPTSLSMECYARFAASVDENETGIGFIEAGGSAVTVASQMAVISIGATTFELHSGAAEDAGAADDTDPHLFKIVCTGTTAEWFIDGTSQGTIALQDDLWPVAWTAGTKNTDGLNDPVVQWVHIWYD</sequence>
<comment type="caution">
    <text evidence="1">The sequence shown here is derived from an EMBL/GenBank/DDBJ whole genome shotgun (WGS) entry which is preliminary data.</text>
</comment>
<accession>A0A0F9B541</accession>
<dbReference type="AlphaFoldDB" id="A0A0F9B541"/>
<protein>
    <recommendedName>
        <fullName evidence="2">GH16 domain-containing protein</fullName>
    </recommendedName>
</protein>
<organism evidence="1">
    <name type="scientific">marine sediment metagenome</name>
    <dbReference type="NCBI Taxonomy" id="412755"/>
    <lineage>
        <taxon>unclassified sequences</taxon>
        <taxon>metagenomes</taxon>
        <taxon>ecological metagenomes</taxon>
    </lineage>
</organism>
<evidence type="ECO:0000313" key="1">
    <source>
        <dbReference type="EMBL" id="KKK79721.1"/>
    </source>
</evidence>
<proteinExistence type="predicted"/>
<reference evidence="1" key="1">
    <citation type="journal article" date="2015" name="Nature">
        <title>Complex archaea that bridge the gap between prokaryotes and eukaryotes.</title>
        <authorList>
            <person name="Spang A."/>
            <person name="Saw J.H."/>
            <person name="Jorgensen S.L."/>
            <person name="Zaremba-Niedzwiedzka K."/>
            <person name="Martijn J."/>
            <person name="Lind A.E."/>
            <person name="van Eijk R."/>
            <person name="Schleper C."/>
            <person name="Guy L."/>
            <person name="Ettema T.J."/>
        </authorList>
    </citation>
    <scope>NUCLEOTIDE SEQUENCE</scope>
</reference>